<dbReference type="Proteomes" id="UP000533476">
    <property type="component" value="Unassembled WGS sequence"/>
</dbReference>
<dbReference type="NCBIfam" id="TIGR00227">
    <property type="entry name" value="ribD_Cterm"/>
    <property type="match status" value="1"/>
</dbReference>
<dbReference type="InterPro" id="IPR016192">
    <property type="entry name" value="APOBEC/CMP_deaminase_Zn-bd"/>
</dbReference>
<evidence type="ECO:0000256" key="4">
    <source>
        <dbReference type="ARBA" id="ARBA00005259"/>
    </source>
</evidence>
<evidence type="ECO:0000256" key="9">
    <source>
        <dbReference type="ARBA" id="ARBA00022833"/>
    </source>
</evidence>
<dbReference type="UniPathway" id="UPA00275">
    <property type="reaction ID" value="UER00401"/>
</dbReference>
<dbReference type="InterPro" id="IPR004794">
    <property type="entry name" value="Eubact_RibD"/>
</dbReference>
<dbReference type="RefSeq" id="WP_169096845.1">
    <property type="nucleotide sequence ID" value="NZ_JABBVZ010000008.1"/>
</dbReference>
<gene>
    <name evidence="20" type="primary">ribD</name>
    <name evidence="20" type="ORF">HIJ39_03715</name>
</gene>
<comment type="similarity">
    <text evidence="5 15">In the C-terminal section; belongs to the HTP reductase family.</text>
</comment>
<evidence type="ECO:0000256" key="6">
    <source>
        <dbReference type="ARBA" id="ARBA00022619"/>
    </source>
</evidence>
<feature type="binding site" evidence="17">
    <location>
        <position position="154"/>
    </location>
    <ligand>
        <name>NADP(+)</name>
        <dbReference type="ChEBI" id="CHEBI:58349"/>
    </ligand>
</feature>
<dbReference type="Gene3D" id="3.40.140.10">
    <property type="entry name" value="Cytidine Deaminase, domain 2"/>
    <property type="match status" value="1"/>
</dbReference>
<comment type="caution">
    <text evidence="20">The sequence shown here is derived from an EMBL/GenBank/DDBJ whole genome shotgun (WGS) entry which is preliminary data.</text>
</comment>
<dbReference type="GO" id="GO:0009231">
    <property type="term" value="P:riboflavin biosynthetic process"/>
    <property type="evidence" value="ECO:0007669"/>
    <property type="project" value="UniProtKB-UniPathway"/>
</dbReference>
<comment type="function">
    <text evidence="1 15">Converts 2,5-diamino-6-(ribosylamino)-4(3h)-pyrimidinone 5'-phosphate into 5-amino-6-(ribosylamino)-2,4(1h,3h)-pyrimidinedione 5'-phosphate.</text>
</comment>
<feature type="active site" description="Proton donor" evidence="16">
    <location>
        <position position="52"/>
    </location>
</feature>
<dbReference type="CDD" id="cd01284">
    <property type="entry name" value="Riboflavin_deaminase-reductase"/>
    <property type="match status" value="1"/>
</dbReference>
<organism evidence="20 21">
    <name type="scientific">Sulfobacillus harzensis</name>
    <dbReference type="NCBI Taxonomy" id="2729629"/>
    <lineage>
        <taxon>Bacteria</taxon>
        <taxon>Bacillati</taxon>
        <taxon>Bacillota</taxon>
        <taxon>Clostridia</taxon>
        <taxon>Eubacteriales</taxon>
        <taxon>Clostridiales Family XVII. Incertae Sedis</taxon>
        <taxon>Sulfobacillus</taxon>
    </lineage>
</organism>
<evidence type="ECO:0000259" key="19">
    <source>
        <dbReference type="PROSITE" id="PS51747"/>
    </source>
</evidence>
<evidence type="ECO:0000256" key="14">
    <source>
        <dbReference type="ARBA" id="ARBA00049886"/>
    </source>
</evidence>
<keyword evidence="7 15" id="KW-0479">Metal-binding</keyword>
<dbReference type="GO" id="GO:0008703">
    <property type="term" value="F:5-amino-6-(5-phosphoribosylamino)uracil reductase activity"/>
    <property type="evidence" value="ECO:0007669"/>
    <property type="project" value="UniProtKB-EC"/>
</dbReference>
<dbReference type="SUPFAM" id="SSF53927">
    <property type="entry name" value="Cytidine deaminase-like"/>
    <property type="match status" value="1"/>
</dbReference>
<keyword evidence="8 15" id="KW-0378">Hydrolase</keyword>
<keyword evidence="10 15" id="KW-0521">NADP</keyword>
<evidence type="ECO:0000256" key="10">
    <source>
        <dbReference type="ARBA" id="ARBA00022857"/>
    </source>
</evidence>
<dbReference type="InterPro" id="IPR016193">
    <property type="entry name" value="Cytidine_deaminase-like"/>
</dbReference>
<dbReference type="FunFam" id="3.40.140.10:FF:000025">
    <property type="entry name" value="Riboflavin biosynthesis protein RibD"/>
    <property type="match status" value="1"/>
</dbReference>
<comment type="catalytic activity">
    <reaction evidence="13 15">
        <text>5-amino-6-(5-phospho-D-ribitylamino)uracil + NADP(+) = 5-amino-6-(5-phospho-D-ribosylamino)uracil + NADPH + H(+)</text>
        <dbReference type="Rhea" id="RHEA:17845"/>
        <dbReference type="ChEBI" id="CHEBI:15378"/>
        <dbReference type="ChEBI" id="CHEBI:57783"/>
        <dbReference type="ChEBI" id="CHEBI:58349"/>
        <dbReference type="ChEBI" id="CHEBI:58421"/>
        <dbReference type="ChEBI" id="CHEBI:58453"/>
        <dbReference type="EC" id="1.1.1.193"/>
    </reaction>
</comment>
<feature type="binding site" evidence="17">
    <location>
        <position position="204"/>
    </location>
    <ligand>
        <name>substrate</name>
    </ligand>
</feature>
<evidence type="ECO:0000256" key="2">
    <source>
        <dbReference type="ARBA" id="ARBA00004882"/>
    </source>
</evidence>
<evidence type="ECO:0000256" key="12">
    <source>
        <dbReference type="ARBA" id="ARBA00023268"/>
    </source>
</evidence>
<evidence type="ECO:0000256" key="3">
    <source>
        <dbReference type="ARBA" id="ARBA00004910"/>
    </source>
</evidence>
<keyword evidence="6 15" id="KW-0686">Riboflavin biosynthesis</keyword>
<comment type="catalytic activity">
    <reaction evidence="14 15">
        <text>2,5-diamino-6-hydroxy-4-(5-phosphoribosylamino)-pyrimidine + H2O + H(+) = 5-amino-6-(5-phospho-D-ribosylamino)uracil + NH4(+)</text>
        <dbReference type="Rhea" id="RHEA:21868"/>
        <dbReference type="ChEBI" id="CHEBI:15377"/>
        <dbReference type="ChEBI" id="CHEBI:15378"/>
        <dbReference type="ChEBI" id="CHEBI:28938"/>
        <dbReference type="ChEBI" id="CHEBI:58453"/>
        <dbReference type="ChEBI" id="CHEBI:58614"/>
        <dbReference type="EC" id="3.5.4.26"/>
    </reaction>
</comment>
<keyword evidence="21" id="KW-1185">Reference proteome</keyword>
<sequence length="376" mass="40271">MTSSYMRRALALAKRGLGHTSPNPMVGAVLVDNQGRIVAEGYHKKAGSAHAEAAALKKAGEKAHGTTLYVTLEPCNHTGRTPPCTDAIIKSGVQRVVVAAVDPNPYVAGGGVERLEAAGVEVLVGDGAEEAWELNRAFFTWSQRHRPWVTLKAAMTLDGKVASVNGQSKYLTSEAALQHAHELRRTHDAILVGSSTVLADNPSLTYRGSRNGHDPVRVVLDGRGRIPATSQVFQNQSHAPTLVFSSEDAPSSWERDIFSAGGEVVMVGRNPDGLLDLSEVLGYLADRHILSLLVEGGPTVHASFIQHQLADAWVGYLAPLILGGQSAPSPVAGPGFDLGTAPRLTMEDTRRLGPDIVYEARFHSVRNEDTDVYRTN</sequence>
<accession>A0A7Y0L310</accession>
<evidence type="ECO:0000256" key="15">
    <source>
        <dbReference type="PIRNR" id="PIRNR006769"/>
    </source>
</evidence>
<dbReference type="InterPro" id="IPR050765">
    <property type="entry name" value="Riboflavin_Biosynth_HTPR"/>
</dbReference>
<dbReference type="InterPro" id="IPR024072">
    <property type="entry name" value="DHFR-like_dom_sf"/>
</dbReference>
<evidence type="ECO:0000256" key="16">
    <source>
        <dbReference type="PIRSR" id="PIRSR006769-1"/>
    </source>
</evidence>
<evidence type="ECO:0000256" key="1">
    <source>
        <dbReference type="ARBA" id="ARBA00002151"/>
    </source>
</evidence>
<proteinExistence type="inferred from homology"/>
<dbReference type="NCBIfam" id="TIGR00326">
    <property type="entry name" value="eubact_ribD"/>
    <property type="match status" value="1"/>
</dbReference>
<dbReference type="Pfam" id="PF01872">
    <property type="entry name" value="RibD_C"/>
    <property type="match status" value="1"/>
</dbReference>
<feature type="binding site" evidence="17">
    <location>
        <position position="200"/>
    </location>
    <ligand>
        <name>NADP(+)</name>
        <dbReference type="ChEBI" id="CHEBI:58349"/>
    </ligand>
</feature>
<keyword evidence="12" id="KW-0511">Multifunctional enzyme</keyword>
<comment type="similarity">
    <text evidence="4 15">In the N-terminal section; belongs to the cytidine and deoxycytidylate deaminase family.</text>
</comment>
<comment type="pathway">
    <text evidence="2 15">Cofactor biosynthesis; riboflavin biosynthesis; 5-amino-6-(D-ribitylamino)uracil from GTP: step 2/4.</text>
</comment>
<evidence type="ECO:0000313" key="20">
    <source>
        <dbReference type="EMBL" id="NMP21465.1"/>
    </source>
</evidence>
<evidence type="ECO:0000313" key="21">
    <source>
        <dbReference type="Proteomes" id="UP000533476"/>
    </source>
</evidence>
<feature type="binding site" evidence="17">
    <location>
        <position position="207"/>
    </location>
    <ligand>
        <name>substrate</name>
    </ligand>
</feature>
<dbReference type="InterPro" id="IPR002125">
    <property type="entry name" value="CMP_dCMP_dom"/>
</dbReference>
<dbReference type="AlphaFoldDB" id="A0A7Y0L310"/>
<dbReference type="PROSITE" id="PS51747">
    <property type="entry name" value="CYT_DCMP_DEAMINASES_2"/>
    <property type="match status" value="1"/>
</dbReference>
<dbReference type="PANTHER" id="PTHR38011:SF7">
    <property type="entry name" value="2,5-DIAMINO-6-RIBOSYLAMINO-4(3H)-PYRIMIDINONE 5'-PHOSPHATE REDUCTASE"/>
    <property type="match status" value="1"/>
</dbReference>
<protein>
    <recommendedName>
        <fullName evidence="15">Riboflavin biosynthesis protein RibD</fullName>
    </recommendedName>
    <domain>
        <recommendedName>
            <fullName evidence="15">Diaminohydroxyphosphoribosylaminopyrimidine deaminase</fullName>
            <shortName evidence="15">DRAP deaminase</shortName>
            <ecNumber evidence="15">3.5.4.26</ecNumber>
        </recommendedName>
        <alternativeName>
            <fullName evidence="15">Riboflavin-specific deaminase</fullName>
        </alternativeName>
    </domain>
    <domain>
        <recommendedName>
            <fullName evidence="15">5-amino-6-(5-phosphoribosylamino)uracil reductase</fullName>
            <ecNumber evidence="15">1.1.1.193</ecNumber>
        </recommendedName>
        <alternativeName>
            <fullName evidence="15">HTP reductase</fullName>
        </alternativeName>
    </domain>
</protein>
<dbReference type="Gene3D" id="3.40.430.10">
    <property type="entry name" value="Dihydrofolate Reductase, subunit A"/>
    <property type="match status" value="1"/>
</dbReference>
<feature type="binding site" evidence="17">
    <location>
        <position position="295"/>
    </location>
    <ligand>
        <name>substrate</name>
    </ligand>
</feature>
<dbReference type="EC" id="3.5.4.26" evidence="15"/>
<feature type="binding site" evidence="18">
    <location>
        <position position="50"/>
    </location>
    <ligand>
        <name>Zn(2+)</name>
        <dbReference type="ChEBI" id="CHEBI:29105"/>
        <note>catalytic</note>
    </ligand>
</feature>
<dbReference type="InterPro" id="IPR011549">
    <property type="entry name" value="RibD_C"/>
</dbReference>
<evidence type="ECO:0000256" key="13">
    <source>
        <dbReference type="ARBA" id="ARBA00049861"/>
    </source>
</evidence>
<feature type="domain" description="CMP/dCMP-type deaminase" evidence="19">
    <location>
        <begin position="1"/>
        <end position="123"/>
    </location>
</feature>
<feature type="binding site" evidence="17">
    <location>
        <position position="168"/>
    </location>
    <ligand>
        <name>substrate</name>
    </ligand>
</feature>
<comment type="cofactor">
    <cofactor evidence="15 18">
        <name>Zn(2+)</name>
        <dbReference type="ChEBI" id="CHEBI:29105"/>
    </cofactor>
    <text evidence="15 18">Binds 1 zinc ion.</text>
</comment>
<evidence type="ECO:0000256" key="17">
    <source>
        <dbReference type="PIRSR" id="PIRSR006769-2"/>
    </source>
</evidence>
<evidence type="ECO:0000256" key="7">
    <source>
        <dbReference type="ARBA" id="ARBA00022723"/>
    </source>
</evidence>
<feature type="binding site" evidence="17">
    <location>
        <position position="184"/>
    </location>
    <ligand>
        <name>substrate</name>
    </ligand>
</feature>
<feature type="binding site" evidence="18">
    <location>
        <position position="84"/>
    </location>
    <ligand>
        <name>Zn(2+)</name>
        <dbReference type="ChEBI" id="CHEBI:29105"/>
        <note>catalytic</note>
    </ligand>
</feature>
<dbReference type="SUPFAM" id="SSF53597">
    <property type="entry name" value="Dihydrofolate reductase-like"/>
    <property type="match status" value="1"/>
</dbReference>
<dbReference type="PROSITE" id="PS00903">
    <property type="entry name" value="CYT_DCMP_DEAMINASES_1"/>
    <property type="match status" value="1"/>
</dbReference>
<dbReference type="PIRSF" id="PIRSF006769">
    <property type="entry name" value="RibD"/>
    <property type="match status" value="1"/>
</dbReference>
<comment type="pathway">
    <text evidence="3 15">Cofactor biosynthesis; riboflavin biosynthesis; 5-amino-6-(D-ribitylamino)uracil from GTP: step 3/4.</text>
</comment>
<dbReference type="Pfam" id="PF00383">
    <property type="entry name" value="dCMP_cyt_deam_1"/>
    <property type="match status" value="1"/>
</dbReference>
<keyword evidence="11 15" id="KW-0560">Oxidoreductase</keyword>
<dbReference type="InterPro" id="IPR002734">
    <property type="entry name" value="RibDG_C"/>
</dbReference>
<dbReference type="PANTHER" id="PTHR38011">
    <property type="entry name" value="DIHYDROFOLATE REDUCTASE FAMILY PROTEIN (AFU_ORTHOLOGUE AFUA_8G06820)"/>
    <property type="match status" value="1"/>
</dbReference>
<dbReference type="EC" id="1.1.1.193" evidence="15"/>
<evidence type="ECO:0000256" key="11">
    <source>
        <dbReference type="ARBA" id="ARBA00023002"/>
    </source>
</evidence>
<evidence type="ECO:0000256" key="8">
    <source>
        <dbReference type="ARBA" id="ARBA00022801"/>
    </source>
</evidence>
<evidence type="ECO:0000256" key="5">
    <source>
        <dbReference type="ARBA" id="ARBA00007417"/>
    </source>
</evidence>
<evidence type="ECO:0000256" key="18">
    <source>
        <dbReference type="PIRSR" id="PIRSR006769-3"/>
    </source>
</evidence>
<dbReference type="GO" id="GO:0008270">
    <property type="term" value="F:zinc ion binding"/>
    <property type="evidence" value="ECO:0007669"/>
    <property type="project" value="InterPro"/>
</dbReference>
<reference evidence="20 21" key="1">
    <citation type="submission" date="2020-04" db="EMBL/GenBank/DDBJ databases">
        <authorList>
            <person name="Zhang R."/>
            <person name="Schippers A."/>
        </authorList>
    </citation>
    <scope>NUCLEOTIDE SEQUENCE [LARGE SCALE GENOMIC DNA]</scope>
    <source>
        <strain evidence="20 21">DSM 109850</strain>
    </source>
</reference>
<dbReference type="GO" id="GO:0050661">
    <property type="term" value="F:NADP binding"/>
    <property type="evidence" value="ECO:0007669"/>
    <property type="project" value="InterPro"/>
</dbReference>
<feature type="binding site" evidence="17">
    <location>
        <position position="196"/>
    </location>
    <ligand>
        <name>NADP(+)</name>
        <dbReference type="ChEBI" id="CHEBI:58349"/>
    </ligand>
</feature>
<name>A0A7Y0L310_9FIRM</name>
<feature type="binding site" evidence="17">
    <location>
        <begin position="297"/>
        <end position="303"/>
    </location>
    <ligand>
        <name>NADP(+)</name>
        <dbReference type="ChEBI" id="CHEBI:58349"/>
    </ligand>
</feature>
<dbReference type="EMBL" id="JABBVZ010000008">
    <property type="protein sequence ID" value="NMP21465.1"/>
    <property type="molecule type" value="Genomic_DNA"/>
</dbReference>
<dbReference type="GO" id="GO:0008835">
    <property type="term" value="F:diaminohydroxyphosphoribosylaminopyrimidine deaminase activity"/>
    <property type="evidence" value="ECO:0007669"/>
    <property type="project" value="UniProtKB-EC"/>
</dbReference>
<keyword evidence="9 15" id="KW-0862">Zinc</keyword>
<feature type="binding site" evidence="18">
    <location>
        <position position="75"/>
    </location>
    <ligand>
        <name>Zn(2+)</name>
        <dbReference type="ChEBI" id="CHEBI:29105"/>
        <note>catalytic</note>
    </ligand>
</feature>